<dbReference type="AlphaFoldDB" id="A0A6J6E3E9"/>
<organism evidence="1">
    <name type="scientific">freshwater metagenome</name>
    <dbReference type="NCBI Taxonomy" id="449393"/>
    <lineage>
        <taxon>unclassified sequences</taxon>
        <taxon>metagenomes</taxon>
        <taxon>ecological metagenomes</taxon>
    </lineage>
</organism>
<protein>
    <submittedName>
        <fullName evidence="1">Unannotated protein</fullName>
    </submittedName>
</protein>
<dbReference type="InterPro" id="IPR014729">
    <property type="entry name" value="Rossmann-like_a/b/a_fold"/>
</dbReference>
<dbReference type="Gene3D" id="3.40.50.620">
    <property type="entry name" value="HUPs"/>
    <property type="match status" value="1"/>
</dbReference>
<dbReference type="SUPFAM" id="SSF52402">
    <property type="entry name" value="Adenine nucleotide alpha hydrolases-like"/>
    <property type="match status" value="1"/>
</dbReference>
<accession>A0A6J6E3E9</accession>
<proteinExistence type="predicted"/>
<sequence length="373" mass="42923">MAECIKCLMDTEYGGSIRIDRSGLCNQCIDFVKNVRNRTKSGSEGEQALRKIVINNRQRHSNNEYDCILGISGGVDSCFLAHSAVKFGFKPLLVHVDNGWNTPTSVGNIEKIVDGLNLDLVTYVLDFEEFSSLQRAFLKASVPDGEIPTDFAIQVLLWKAAREHGVKTILTGMNYFTESGHIPEWSYGHSDWKYINAINEAFGDRPLNSYPKMTLPDLFKFTYLRNIKRVSMLNYLDYERVAAEKVLVENYDWEKYVGKHNESTYTKFYQEIVLPSKFGIDKRILHLSDLIRANQMTKVQAKEILSKDFSSSASKERILIKYILKRLALSESEFQVIMNDKNQLYSDFPNNSRYVSAIRAIIQILRKFKMYPH</sequence>
<dbReference type="NCBIfam" id="TIGR03573">
    <property type="entry name" value="WbuX"/>
    <property type="match status" value="1"/>
</dbReference>
<dbReference type="EMBL" id="CAEZTN010000015">
    <property type="protein sequence ID" value="CAB4570697.1"/>
    <property type="molecule type" value="Genomic_DNA"/>
</dbReference>
<evidence type="ECO:0000313" key="1">
    <source>
        <dbReference type="EMBL" id="CAB4570697.1"/>
    </source>
</evidence>
<reference evidence="1" key="1">
    <citation type="submission" date="2020-05" db="EMBL/GenBank/DDBJ databases">
        <authorList>
            <person name="Chiriac C."/>
            <person name="Salcher M."/>
            <person name="Ghai R."/>
            <person name="Kavagutti S V."/>
        </authorList>
    </citation>
    <scope>NUCLEOTIDE SEQUENCE</scope>
</reference>
<dbReference type="InterPro" id="IPR020022">
    <property type="entry name" value="N-acetyl_sugar_amidoTrfase"/>
</dbReference>
<gene>
    <name evidence="1" type="ORF">UFOPK1689_00645</name>
</gene>
<name>A0A6J6E3E9_9ZZZZ</name>